<sequence length="18" mass="2074">MSQILGQSYTIVANKRKH</sequence>
<reference evidence="1" key="1">
    <citation type="submission" date="2014-09" db="EMBL/GenBank/DDBJ databases">
        <authorList>
            <person name="Magalhaes I.L.F."/>
            <person name="Oliveira U."/>
            <person name="Santos F.R."/>
            <person name="Vidigal T.H.D.A."/>
            <person name="Brescovit A.D."/>
            <person name="Santos A.J."/>
        </authorList>
    </citation>
    <scope>NUCLEOTIDE SEQUENCE</scope>
    <source>
        <tissue evidence="1">Shoot tissue taken approximately 20 cm above the soil surface</tissue>
    </source>
</reference>
<proteinExistence type="predicted"/>
<organism evidence="1">
    <name type="scientific">Arundo donax</name>
    <name type="common">Giant reed</name>
    <name type="synonym">Donax arundinaceus</name>
    <dbReference type="NCBI Taxonomy" id="35708"/>
    <lineage>
        <taxon>Eukaryota</taxon>
        <taxon>Viridiplantae</taxon>
        <taxon>Streptophyta</taxon>
        <taxon>Embryophyta</taxon>
        <taxon>Tracheophyta</taxon>
        <taxon>Spermatophyta</taxon>
        <taxon>Magnoliopsida</taxon>
        <taxon>Liliopsida</taxon>
        <taxon>Poales</taxon>
        <taxon>Poaceae</taxon>
        <taxon>PACMAD clade</taxon>
        <taxon>Arundinoideae</taxon>
        <taxon>Arundineae</taxon>
        <taxon>Arundo</taxon>
    </lineage>
</organism>
<dbReference type="EMBL" id="GBRH01257866">
    <property type="protein sequence ID" value="JAD40029.1"/>
    <property type="molecule type" value="Transcribed_RNA"/>
</dbReference>
<dbReference type="AlphaFoldDB" id="A0A0A8ZKW3"/>
<protein>
    <submittedName>
        <fullName evidence="1">Uncharacterized protein</fullName>
    </submittedName>
</protein>
<reference evidence="1" key="2">
    <citation type="journal article" date="2015" name="Data Brief">
        <title>Shoot transcriptome of the giant reed, Arundo donax.</title>
        <authorList>
            <person name="Barrero R.A."/>
            <person name="Guerrero F.D."/>
            <person name="Moolhuijzen P."/>
            <person name="Goolsby J.A."/>
            <person name="Tidwell J."/>
            <person name="Bellgard S.E."/>
            <person name="Bellgard M.I."/>
        </authorList>
    </citation>
    <scope>NUCLEOTIDE SEQUENCE</scope>
    <source>
        <tissue evidence="1">Shoot tissue taken approximately 20 cm above the soil surface</tissue>
    </source>
</reference>
<evidence type="ECO:0000313" key="1">
    <source>
        <dbReference type="EMBL" id="JAD40029.1"/>
    </source>
</evidence>
<accession>A0A0A8ZKW3</accession>
<name>A0A0A8ZKW3_ARUDO</name>